<dbReference type="AlphaFoldDB" id="A0A0C9RXL1"/>
<proteinExistence type="evidence at transcript level"/>
<dbReference type="Gene3D" id="2.40.128.20">
    <property type="match status" value="1"/>
</dbReference>
<accession>A0A0C9RXL1</accession>
<evidence type="ECO:0000313" key="2">
    <source>
        <dbReference type="EMBL" id="JAG92376.1"/>
    </source>
</evidence>
<protein>
    <recommendedName>
        <fullName evidence="3">Lipocalin-2 1</fullName>
    </recommendedName>
</protein>
<organism evidence="2">
    <name type="scientific">Amblyomma americanum</name>
    <name type="common">Lone star tick</name>
    <dbReference type="NCBI Taxonomy" id="6943"/>
    <lineage>
        <taxon>Eukaryota</taxon>
        <taxon>Metazoa</taxon>
        <taxon>Ecdysozoa</taxon>
        <taxon>Arthropoda</taxon>
        <taxon>Chelicerata</taxon>
        <taxon>Arachnida</taxon>
        <taxon>Acari</taxon>
        <taxon>Parasitiformes</taxon>
        <taxon>Ixodida</taxon>
        <taxon>Ixodoidea</taxon>
        <taxon>Ixodidae</taxon>
        <taxon>Amblyomminae</taxon>
        <taxon>Amblyomma</taxon>
    </lineage>
</organism>
<dbReference type="InterPro" id="IPR012674">
    <property type="entry name" value="Calycin"/>
</dbReference>
<feature type="signal peptide" evidence="1">
    <location>
        <begin position="1"/>
        <end position="19"/>
    </location>
</feature>
<dbReference type="EMBL" id="GBZX01000364">
    <property type="protein sequence ID" value="JAG92376.1"/>
    <property type="molecule type" value="mRNA"/>
</dbReference>
<name>A0A0C9RXL1_AMBAM</name>
<sequence>MNYFGVAVFLALGATFISARTTKTQLEEALNTVDKIWTVFRSYQRDGQHGENSCVYAKTKDLKGDDYTFEQGFKSGSVWQNETLYGKLSEQGGEAVLTVSRTQGAERGIVYTLKKWDNQNHCGVLTFTGANNVLQCELHVWEQNLRSKTPPCHEMYKENCENEQEFTVCKSECLEKVA</sequence>
<dbReference type="SUPFAM" id="SSF50814">
    <property type="entry name" value="Lipocalins"/>
    <property type="match status" value="1"/>
</dbReference>
<reference evidence="2" key="1">
    <citation type="journal article" date="2015" name="PLoS ONE">
        <title>An Insight into the Sialome of the Lone Star Tick, Amblyomma americanum, with a Glimpse on Its Time Dependent Gene Expression.</title>
        <authorList>
            <person name="Karim S."/>
            <person name="Ribeiro J.M."/>
        </authorList>
    </citation>
    <scope>NUCLEOTIDE SEQUENCE</scope>
    <source>
        <tissue evidence="2">Salivary gland</tissue>
    </source>
</reference>
<evidence type="ECO:0008006" key="3">
    <source>
        <dbReference type="Google" id="ProtNLM"/>
    </source>
</evidence>
<feature type="chain" id="PRO_5002202984" description="Lipocalin-2 1" evidence="1">
    <location>
        <begin position="20"/>
        <end position="178"/>
    </location>
</feature>
<keyword evidence="1" id="KW-0732">Signal</keyword>
<evidence type="ECO:0000256" key="1">
    <source>
        <dbReference type="SAM" id="SignalP"/>
    </source>
</evidence>